<proteinExistence type="inferred from homology"/>
<evidence type="ECO:0000259" key="5">
    <source>
        <dbReference type="Pfam" id="PF02837"/>
    </source>
</evidence>
<dbReference type="AlphaFoldDB" id="A0A1H7M196"/>
<dbReference type="RefSeq" id="WP_093322447.1">
    <property type="nucleotide sequence ID" value="NZ_FOAF01000001.1"/>
</dbReference>
<dbReference type="EMBL" id="FOAF01000001">
    <property type="protein sequence ID" value="SEL04859.1"/>
    <property type="molecule type" value="Genomic_DNA"/>
</dbReference>
<accession>A0A1H7M196</accession>
<dbReference type="PANTHER" id="PTHR42732">
    <property type="entry name" value="BETA-GALACTOSIDASE"/>
    <property type="match status" value="1"/>
</dbReference>
<protein>
    <submittedName>
        <fullName evidence="6">Glycosyl hydrolases family 2, TIM barrel domain</fullName>
    </submittedName>
</protein>
<evidence type="ECO:0000313" key="7">
    <source>
        <dbReference type="Proteomes" id="UP000199421"/>
    </source>
</evidence>
<dbReference type="Pfam" id="PF02837">
    <property type="entry name" value="Glyco_hydro_2_N"/>
    <property type="match status" value="1"/>
</dbReference>
<dbReference type="SUPFAM" id="SSF49785">
    <property type="entry name" value="Galactose-binding domain-like"/>
    <property type="match status" value="1"/>
</dbReference>
<keyword evidence="7" id="KW-1185">Reference proteome</keyword>
<dbReference type="GO" id="GO:0004553">
    <property type="term" value="F:hydrolase activity, hydrolyzing O-glycosyl compounds"/>
    <property type="evidence" value="ECO:0007669"/>
    <property type="project" value="InterPro"/>
</dbReference>
<dbReference type="PANTHER" id="PTHR42732:SF1">
    <property type="entry name" value="BETA-MANNOSIDASE"/>
    <property type="match status" value="1"/>
</dbReference>
<dbReference type="InterPro" id="IPR006102">
    <property type="entry name" value="Ig-like_GH2"/>
</dbReference>
<gene>
    <name evidence="6" type="ORF">SAMN05661044_01828</name>
</gene>
<dbReference type="SUPFAM" id="SSF51445">
    <property type="entry name" value="(Trans)glycosidases"/>
    <property type="match status" value="1"/>
</dbReference>
<dbReference type="InterPro" id="IPR036156">
    <property type="entry name" value="Beta-gal/glucu_dom_sf"/>
</dbReference>
<dbReference type="InterPro" id="IPR008979">
    <property type="entry name" value="Galactose-bd-like_sf"/>
</dbReference>
<dbReference type="Gene3D" id="3.20.20.80">
    <property type="entry name" value="Glycosidases"/>
    <property type="match status" value="1"/>
</dbReference>
<feature type="domain" description="Glycosyl hydrolases family 2 sugar binding" evidence="5">
    <location>
        <begin position="32"/>
        <end position="187"/>
    </location>
</feature>
<keyword evidence="2 6" id="KW-0378">Hydrolase</keyword>
<evidence type="ECO:0000259" key="4">
    <source>
        <dbReference type="Pfam" id="PF00703"/>
    </source>
</evidence>
<organism evidence="6 7">
    <name type="scientific">Olivibacter domesticus</name>
    <name type="common">Pseudosphingobacterium domesticum</name>
    <dbReference type="NCBI Taxonomy" id="407022"/>
    <lineage>
        <taxon>Bacteria</taxon>
        <taxon>Pseudomonadati</taxon>
        <taxon>Bacteroidota</taxon>
        <taxon>Sphingobacteriia</taxon>
        <taxon>Sphingobacteriales</taxon>
        <taxon>Sphingobacteriaceae</taxon>
        <taxon>Olivibacter</taxon>
    </lineage>
</organism>
<evidence type="ECO:0000313" key="6">
    <source>
        <dbReference type="EMBL" id="SEL04859.1"/>
    </source>
</evidence>
<name>A0A1H7M196_OLID1</name>
<reference evidence="7" key="1">
    <citation type="submission" date="2016-10" db="EMBL/GenBank/DDBJ databases">
        <authorList>
            <person name="Varghese N."/>
            <person name="Submissions S."/>
        </authorList>
    </citation>
    <scope>NUCLEOTIDE SEQUENCE [LARGE SCALE GENOMIC DNA]</scope>
    <source>
        <strain evidence="7">DSM 18733</strain>
    </source>
</reference>
<feature type="domain" description="Glycoside hydrolase family 2 immunoglobulin-like beta-sandwich" evidence="4">
    <location>
        <begin position="227"/>
        <end position="333"/>
    </location>
</feature>
<evidence type="ECO:0000256" key="3">
    <source>
        <dbReference type="ARBA" id="ARBA00023295"/>
    </source>
</evidence>
<dbReference type="Gene3D" id="2.60.120.260">
    <property type="entry name" value="Galactose-binding domain-like"/>
    <property type="match status" value="1"/>
</dbReference>
<evidence type="ECO:0000256" key="2">
    <source>
        <dbReference type="ARBA" id="ARBA00022801"/>
    </source>
</evidence>
<evidence type="ECO:0000256" key="1">
    <source>
        <dbReference type="ARBA" id="ARBA00007401"/>
    </source>
</evidence>
<dbReference type="Pfam" id="PF00703">
    <property type="entry name" value="Glyco_hydro_2"/>
    <property type="match status" value="1"/>
</dbReference>
<dbReference type="OrthoDB" id="9814867at2"/>
<comment type="similarity">
    <text evidence="1">Belongs to the glycosyl hydrolase 2 family.</text>
</comment>
<dbReference type="PROSITE" id="PS51257">
    <property type="entry name" value="PROKAR_LIPOPROTEIN"/>
    <property type="match status" value="1"/>
</dbReference>
<dbReference type="InterPro" id="IPR051913">
    <property type="entry name" value="GH2_Domain-Containing"/>
</dbReference>
<sequence length="948" mass="106965">MLNKASKLFLIPLLTLFIGCKGTFNPKQEIDLHGKWRFAMDEKDEGIEGKWYEKKLDEEVTLPGSMTTNGKGKEVDINTPWTGGINDSAWFTEAEYAPYRKAGNVKVPYWLQPTKYYKGAAWYQKDVDIPEKGYENGAELFIERSHWESTVWIDSKKVGMKNSLATAHRYDLTGLLTPGKHTITIRIDNRVKDIDVGPNSHSISDHTQSNWNGMIGKLYVEPLEKIQITDLQLFPDVQKKEVLAKFKITNKGAARQARIHLQAALKQKNNKSINDLTQELTIVEGDNALEIAYPMGEHPAIWDEFNPTLYEMNAQLNVGDSIADQQLKVFGMRNFSTKGRQILLNDKPVFFRGTLESAIFPKTGFPPTDITSWAEIFSVCKDYGLNHIRFHSWCPPEAAFDAADSLGMYLQIECSSWANQGSGLGDGKPIDQFIYDESERIVKDYGNHPSFSLMAYGNEPGGKNHKQFLTEFVKYWKKKDGRRLYTSAAGWPAIPENDYNDIPEPRIQGWGEGLNSIINKEIPRSNYDWFDDIKQFNIPTISHEIGQWCVYPDFKEIKEYTGVLKAKNFEIFRDKLKANGMADLAEKFLMASGKLQALCYKADIEAALRTPGFSGFQLLDLHDFPGQGTALVGVLNPFWKSKGYIDAKGYSEFCNSTVPLARFPKMNFLNNEAFNVPIEIAHYGNAPLQNETPIWTITDKSGKAYATGELKKGSIPIGHNFSLGSVSADLQHIKQASQLTLKVSVGDFTNSWHFFVYPSHLPAPGQEVYVTQQLDEKARKLLNNGGNVLLTLKKGALKPEKGGDIAVGFSSIFWNTAWTKQQPPVTLGILCNPQHPALANFPTEYHSNWQWWDAMTHCNTIKLDAVDPSIDPIVRVIDDWVTARPLSLLFECKVGKGNLLVSGIDFLTDIEHRPESRQLLYSLTNYMNSQKFNPKTKVDEKVISNLSN</sequence>
<dbReference type="STRING" id="407022.SAMN05661044_01828"/>
<dbReference type="SUPFAM" id="SSF49303">
    <property type="entry name" value="beta-Galactosidase/glucuronidase domain"/>
    <property type="match status" value="1"/>
</dbReference>
<dbReference type="Gene3D" id="2.60.40.10">
    <property type="entry name" value="Immunoglobulins"/>
    <property type="match status" value="1"/>
</dbReference>
<dbReference type="Proteomes" id="UP000199421">
    <property type="component" value="Unassembled WGS sequence"/>
</dbReference>
<dbReference type="InterPro" id="IPR013783">
    <property type="entry name" value="Ig-like_fold"/>
</dbReference>
<dbReference type="InterPro" id="IPR006104">
    <property type="entry name" value="Glyco_hydro_2_N"/>
</dbReference>
<dbReference type="GO" id="GO:0005975">
    <property type="term" value="P:carbohydrate metabolic process"/>
    <property type="evidence" value="ECO:0007669"/>
    <property type="project" value="InterPro"/>
</dbReference>
<dbReference type="InterPro" id="IPR017853">
    <property type="entry name" value="GH"/>
</dbReference>
<keyword evidence="3" id="KW-0326">Glycosidase</keyword>